<dbReference type="RefSeq" id="WP_314797556.1">
    <property type="nucleotide sequence ID" value="NZ_CP130319.1"/>
</dbReference>
<evidence type="ECO:0000256" key="7">
    <source>
        <dbReference type="ARBA" id="ARBA00022827"/>
    </source>
</evidence>
<evidence type="ECO:0000256" key="2">
    <source>
        <dbReference type="ARBA" id="ARBA00011955"/>
    </source>
</evidence>
<keyword evidence="5 11" id="KW-0808">Transferase</keyword>
<dbReference type="AlphaFoldDB" id="A0AA96LLV4"/>
<comment type="cofactor">
    <cofactor evidence="1">
        <name>Mg(2+)</name>
        <dbReference type="ChEBI" id="CHEBI:18420"/>
    </cofactor>
</comment>
<keyword evidence="6" id="KW-0479">Metal-binding</keyword>
<evidence type="ECO:0000256" key="9">
    <source>
        <dbReference type="ARBA" id="ARBA00031306"/>
    </source>
</evidence>
<dbReference type="SUPFAM" id="SSF143631">
    <property type="entry name" value="ApbE-like"/>
    <property type="match status" value="1"/>
</dbReference>
<dbReference type="GO" id="GO:0046872">
    <property type="term" value="F:metal ion binding"/>
    <property type="evidence" value="ECO:0007669"/>
    <property type="project" value="UniProtKB-KW"/>
</dbReference>
<evidence type="ECO:0000256" key="5">
    <source>
        <dbReference type="ARBA" id="ARBA00022679"/>
    </source>
</evidence>
<evidence type="ECO:0000256" key="3">
    <source>
        <dbReference type="ARBA" id="ARBA00016337"/>
    </source>
</evidence>
<evidence type="ECO:0000256" key="8">
    <source>
        <dbReference type="ARBA" id="ARBA00022842"/>
    </source>
</evidence>
<dbReference type="Gene3D" id="3.10.520.10">
    <property type="entry name" value="ApbE-like domains"/>
    <property type="match status" value="1"/>
</dbReference>
<dbReference type="PANTHER" id="PTHR30040:SF2">
    <property type="entry name" value="FAD:PROTEIN FMN TRANSFERASE"/>
    <property type="match status" value="1"/>
</dbReference>
<dbReference type="PANTHER" id="PTHR30040">
    <property type="entry name" value="THIAMINE BIOSYNTHESIS LIPOPROTEIN APBE"/>
    <property type="match status" value="1"/>
</dbReference>
<protein>
    <recommendedName>
        <fullName evidence="3">FAD:protein FMN transferase</fullName>
        <ecNumber evidence="2">2.7.1.180</ecNumber>
    </recommendedName>
    <alternativeName>
        <fullName evidence="9">Flavin transferase</fullName>
    </alternativeName>
</protein>
<reference evidence="11" key="1">
    <citation type="submission" date="2022-02" db="EMBL/GenBank/DDBJ databases">
        <title>Paenibacillus sp. MBLB1832 Whole Genome Shotgun Sequencing.</title>
        <authorList>
            <person name="Hwang C.Y."/>
            <person name="Cho E.-S."/>
            <person name="Seo M.-J."/>
        </authorList>
    </citation>
    <scope>NUCLEOTIDE SEQUENCE</scope>
    <source>
        <strain evidence="11">MBLB1832</strain>
    </source>
</reference>
<evidence type="ECO:0000256" key="6">
    <source>
        <dbReference type="ARBA" id="ARBA00022723"/>
    </source>
</evidence>
<dbReference type="EC" id="2.7.1.180" evidence="2"/>
<evidence type="ECO:0000256" key="10">
    <source>
        <dbReference type="ARBA" id="ARBA00048540"/>
    </source>
</evidence>
<name>A0AA96LLV4_9BACL</name>
<dbReference type="InterPro" id="IPR024932">
    <property type="entry name" value="ApbE"/>
</dbReference>
<evidence type="ECO:0000256" key="4">
    <source>
        <dbReference type="ARBA" id="ARBA00022630"/>
    </source>
</evidence>
<dbReference type="Pfam" id="PF02424">
    <property type="entry name" value="ApbE"/>
    <property type="match status" value="1"/>
</dbReference>
<dbReference type="InterPro" id="IPR003374">
    <property type="entry name" value="ApbE-like_sf"/>
</dbReference>
<proteinExistence type="predicted"/>
<comment type="catalytic activity">
    <reaction evidence="10">
        <text>L-threonyl-[protein] + FAD = FMN-L-threonyl-[protein] + AMP + H(+)</text>
        <dbReference type="Rhea" id="RHEA:36847"/>
        <dbReference type="Rhea" id="RHEA-COMP:11060"/>
        <dbReference type="Rhea" id="RHEA-COMP:11061"/>
        <dbReference type="ChEBI" id="CHEBI:15378"/>
        <dbReference type="ChEBI" id="CHEBI:30013"/>
        <dbReference type="ChEBI" id="CHEBI:57692"/>
        <dbReference type="ChEBI" id="CHEBI:74257"/>
        <dbReference type="ChEBI" id="CHEBI:456215"/>
        <dbReference type="EC" id="2.7.1.180"/>
    </reaction>
</comment>
<dbReference type="GO" id="GO:0016740">
    <property type="term" value="F:transferase activity"/>
    <property type="evidence" value="ECO:0007669"/>
    <property type="project" value="UniProtKB-KW"/>
</dbReference>
<gene>
    <name evidence="11" type="ORF">MJB10_19945</name>
</gene>
<accession>A0AA96LLV4</accession>
<keyword evidence="12" id="KW-1185">Reference proteome</keyword>
<evidence type="ECO:0000313" key="12">
    <source>
        <dbReference type="Proteomes" id="UP001304650"/>
    </source>
</evidence>
<keyword evidence="7" id="KW-0274">FAD</keyword>
<dbReference type="EMBL" id="CP130319">
    <property type="protein sequence ID" value="WNR43364.1"/>
    <property type="molecule type" value="Genomic_DNA"/>
</dbReference>
<dbReference type="Proteomes" id="UP001304650">
    <property type="component" value="Chromosome"/>
</dbReference>
<organism evidence="11 12">
    <name type="scientific">Paenibacillus roseopurpureus</name>
    <dbReference type="NCBI Taxonomy" id="2918901"/>
    <lineage>
        <taxon>Bacteria</taxon>
        <taxon>Bacillati</taxon>
        <taxon>Bacillota</taxon>
        <taxon>Bacilli</taxon>
        <taxon>Bacillales</taxon>
        <taxon>Paenibacillaceae</taxon>
        <taxon>Paenibacillus</taxon>
    </lineage>
</organism>
<evidence type="ECO:0000313" key="11">
    <source>
        <dbReference type="EMBL" id="WNR43364.1"/>
    </source>
</evidence>
<dbReference type="KEGG" id="proo:MJB10_19945"/>
<evidence type="ECO:0000256" key="1">
    <source>
        <dbReference type="ARBA" id="ARBA00001946"/>
    </source>
</evidence>
<keyword evidence="8" id="KW-0460">Magnesium</keyword>
<keyword evidence="4" id="KW-0285">Flavoprotein</keyword>
<sequence>MFHELTFRAMNSDIQVLLESPASIATLETPILEAFWGAEQRFSRFLPTSECSYLNTHSGQLCIVSSEMLEVLEAAQHYQALTNGAFNISVGHALQRAGYTQSFETLMARGSQFDSHELDLRAGALDQLMPVLNIDAKMKSFRMPDHHQLDFGGIVKSWTAQQAAANLRHTEQVPRGLIHAGGDVEVWGGSSEREPWIVGIDSPDNHPDIKKSAQEVCVHLRAGGVATSSTRRRRWVTREGEMHHLIDTRSMRPSQSDVVQTTVVGPDLVACEVWAKVLCMLGTDEGVPLFRQRAQGMEALLYQASGEICVVKGQRTTNAMHWSGLEGVKEL</sequence>